<dbReference type="EMBL" id="CAJEWN010000129">
    <property type="protein sequence ID" value="CAD2167555.1"/>
    <property type="molecule type" value="Genomic_DNA"/>
</dbReference>
<comment type="caution">
    <text evidence="1">The sequence shown here is derived from an EMBL/GenBank/DDBJ whole genome shotgun (WGS) entry which is preliminary data.</text>
</comment>
<name>A0A6V7UZM3_MELEN</name>
<evidence type="ECO:0000313" key="1">
    <source>
        <dbReference type="EMBL" id="CAD2167555.1"/>
    </source>
</evidence>
<reference evidence="1 2" key="1">
    <citation type="submission" date="2020-08" db="EMBL/GenBank/DDBJ databases">
        <authorList>
            <person name="Koutsovoulos G."/>
            <person name="Danchin GJ E."/>
        </authorList>
    </citation>
    <scope>NUCLEOTIDE SEQUENCE [LARGE SCALE GENOMIC DNA]</scope>
</reference>
<organism evidence="1 2">
    <name type="scientific">Meloidogyne enterolobii</name>
    <name type="common">Root-knot nematode worm</name>
    <name type="synonym">Meloidogyne mayaguensis</name>
    <dbReference type="NCBI Taxonomy" id="390850"/>
    <lineage>
        <taxon>Eukaryota</taxon>
        <taxon>Metazoa</taxon>
        <taxon>Ecdysozoa</taxon>
        <taxon>Nematoda</taxon>
        <taxon>Chromadorea</taxon>
        <taxon>Rhabditida</taxon>
        <taxon>Tylenchina</taxon>
        <taxon>Tylenchomorpha</taxon>
        <taxon>Tylenchoidea</taxon>
        <taxon>Meloidogynidae</taxon>
        <taxon>Meloidogyninae</taxon>
        <taxon>Meloidogyne</taxon>
    </lineage>
</organism>
<gene>
    <name evidence="1" type="ORF">MENT_LOCUS18852</name>
</gene>
<accession>A0A6V7UZM3</accession>
<evidence type="ECO:0000313" key="2">
    <source>
        <dbReference type="Proteomes" id="UP000580250"/>
    </source>
</evidence>
<protein>
    <submittedName>
        <fullName evidence="1">Uncharacterized protein</fullName>
    </submittedName>
</protein>
<dbReference type="AlphaFoldDB" id="A0A6V7UZM3"/>
<proteinExistence type="predicted"/>
<sequence length="83" mass="9428">MIFYFSSLPMASVEIFAATEAPNTSRAREIGIGLCYEPRPIARRLPARRVPQNPARSAGFCTSASPTLHRFRFFVYFLCHNFV</sequence>
<dbReference type="Proteomes" id="UP000580250">
    <property type="component" value="Unassembled WGS sequence"/>
</dbReference>